<dbReference type="Proteomes" id="UP000290288">
    <property type="component" value="Unassembled WGS sequence"/>
</dbReference>
<evidence type="ECO:0000256" key="4">
    <source>
        <dbReference type="RuleBase" id="RU361188"/>
    </source>
</evidence>
<dbReference type="PANTHER" id="PTHR11069">
    <property type="entry name" value="GLUCOSYLCERAMIDASE"/>
    <property type="match status" value="1"/>
</dbReference>
<feature type="region of interest" description="Disordered" evidence="5">
    <location>
        <begin position="776"/>
        <end position="967"/>
    </location>
</feature>
<dbReference type="STRING" id="2316362.A0A4Q2DBK2"/>
<feature type="compositionally biased region" description="Low complexity" evidence="5">
    <location>
        <begin position="705"/>
        <end position="714"/>
    </location>
</feature>
<feature type="region of interest" description="Disordered" evidence="5">
    <location>
        <begin position="1"/>
        <end position="109"/>
    </location>
</feature>
<sequence length="1408" mass="153385">SHTSTPLLPPPTAGSSHTTTPLPPPPPPPGSSHSTTQLPPPPPPPAGSSQDNRQRPDSRPMTYSLRKIISPRKGDDSAETQRLRKMREARMSECQELPESFQLPPDEQQQVDILMDLPESVLLSCASDAGGLVPSNAPPSNLPPPPSDLPPPPSASSSNVPSGQNSKWVTGNITKDDLALHGLQPPSFQTPSKKAGGSRSQSAIPPLTPTTPQHCPPKRAASAQPSTPLPATEAFKRMGTDSGSPLRAFQQIIGVAPGNDNRSAPTTPPHPSTPAGPSAPSPSAAPPSSFKVGALTKDERRFVQDVAKEAHKMLTSASSKINRPIDVLIHVLNKLIGSKITYTRSVWNYWVSYFWRHCREERERVGNPNAQPSDTFASFQEEFPEWEELIIADFHRAAAVEAETVGERERSFQKWFSDMVDLAARGEEVHGFQSMIGACGESVNEDQALGQLYLSKNFEDDFLKERLVMTEDALIGQMKTHSYDYVAKDYAKQLAEDREVKKVEQKHGDGEEGLEGLFSEDESNGDNNSGLNSREFFKKLQKLGDKPLTKRIRQWLDMDDAAVNKVNTDNGRKIIRDYLQAGFRVGGGTMESVNLRWQDLPTRLASQGFAIVGWPHKVPFPDKDSKPDGIKSIKVEGIRKVIFGFRDGKIRMESRDATKLQESQLPVAVEEAPPADSQQITARRWFADGSSDYKGSLYVSAPEVSSSRSTTTASKAKRGQSSTRSSKGKGKQKASVVLSDTDDDQPLAPSAPATTRSKGDLKVERIHVKVGSTEVPVPFVDDSDDEVFEIPPDLDSPSPVKRTSKRRRSLLSPTIESDNEPALVQGKAPRKQPVASSSKGAPSAASTQPKRAGSESTQDVGKTRVMPRPRKRIMAQKGDREENKEESENHNTPPAVSSTPAPAQSSSSSTVPLSEPELHPASTASTDQSSAAAIPNAPSVPQPAYPHNPSSTANAPHPQQSGYPFYWPQHPNYSHPLPVVHGQAADSSAQLLSNMKTRNSRSYWEMLNYLFSPVEGANAAGLSYVRVPLGASDFSEKVYSYDDFDGDLCLNDFDIDYAPSYIFDVLNDIQAVNSMLRVHVVPWSPPAWMKDSGTAFGGFLKSQYIPIYAHYLFKSLQGFQKKGITPYAISVQNEPMYESNTYPSAKFTPQTEAQVGRALKDLMKGSAGLSNTKLIGFEHNWDQAGGYPSQLMQIAGDIFDGVAFHCFSGSAGEQDKFRAAYPDKEIYLTECSGTIGSDWWSDIKKYTDMLIGSIEHNARAALMWNLALDGSGNPRLPGTGANCGGAGCRGIVTVNSNGTWSVNQEFYALAQISKGTIPRDIGGPTARRIGVEVQGTIAGSLRAGAYVTHRKSSTEPPRYSLVVLNWNDSPGGRWNPQPLSSTIEFRGQRVSVYYKAVGSALVMSEYIR</sequence>
<evidence type="ECO:0000256" key="2">
    <source>
        <dbReference type="ARBA" id="ARBA00022729"/>
    </source>
</evidence>
<dbReference type="SUPFAM" id="SSF51445">
    <property type="entry name" value="(Trans)glycosidases"/>
    <property type="match status" value="1"/>
</dbReference>
<keyword evidence="8" id="KW-1185">Reference proteome</keyword>
<feature type="compositionally biased region" description="Basic and acidic residues" evidence="5">
    <location>
        <begin position="501"/>
        <end position="510"/>
    </location>
</feature>
<dbReference type="Gene3D" id="3.20.20.80">
    <property type="entry name" value="Glycosidases"/>
    <property type="match status" value="1"/>
</dbReference>
<evidence type="ECO:0000259" key="6">
    <source>
        <dbReference type="Pfam" id="PF02055"/>
    </source>
</evidence>
<feature type="compositionally biased region" description="Basic and acidic residues" evidence="5">
    <location>
        <begin position="72"/>
        <end position="93"/>
    </location>
</feature>
<feature type="compositionally biased region" description="Polar residues" evidence="5">
    <location>
        <begin position="163"/>
        <end position="173"/>
    </location>
</feature>
<feature type="non-terminal residue" evidence="7">
    <location>
        <position position="1"/>
    </location>
</feature>
<dbReference type="InterPro" id="IPR033453">
    <property type="entry name" value="Glyco_hydro_30_TIM-barrel"/>
</dbReference>
<feature type="compositionally biased region" description="Polar residues" evidence="5">
    <location>
        <begin position="948"/>
        <end position="962"/>
    </location>
</feature>
<evidence type="ECO:0000313" key="7">
    <source>
        <dbReference type="EMBL" id="RXW16993.1"/>
    </source>
</evidence>
<protein>
    <recommendedName>
        <fullName evidence="6">Glycosyl hydrolase family 30 TIM-barrel domain-containing protein</fullName>
    </recommendedName>
</protein>
<dbReference type="PANTHER" id="PTHR11069:SF23">
    <property type="entry name" value="LYSOSOMAL ACID GLUCOSYLCERAMIDASE"/>
    <property type="match status" value="1"/>
</dbReference>
<keyword evidence="4" id="KW-0326">Glycosidase</keyword>
<dbReference type="InterPro" id="IPR017853">
    <property type="entry name" value="GH"/>
</dbReference>
<feature type="compositionally biased region" description="Low complexity" evidence="5">
    <location>
        <begin position="835"/>
        <end position="846"/>
    </location>
</feature>
<feature type="compositionally biased region" description="Acidic residues" evidence="5">
    <location>
        <begin position="511"/>
        <end position="524"/>
    </location>
</feature>
<keyword evidence="2" id="KW-0732">Signal</keyword>
<feature type="compositionally biased region" description="Pro residues" evidence="5">
    <location>
        <begin position="266"/>
        <end position="285"/>
    </location>
</feature>
<feature type="compositionally biased region" description="Polar residues" evidence="5">
    <location>
        <begin position="186"/>
        <end position="203"/>
    </location>
</feature>
<dbReference type="GO" id="GO:0004348">
    <property type="term" value="F:glucosylceramidase activity"/>
    <property type="evidence" value="ECO:0007669"/>
    <property type="project" value="InterPro"/>
</dbReference>
<feature type="compositionally biased region" description="Pro residues" evidence="5">
    <location>
        <begin position="136"/>
        <end position="154"/>
    </location>
</feature>
<proteinExistence type="inferred from homology"/>
<dbReference type="OrthoDB" id="2160638at2759"/>
<feature type="region of interest" description="Disordered" evidence="5">
    <location>
        <begin position="501"/>
        <end position="530"/>
    </location>
</feature>
<evidence type="ECO:0000313" key="8">
    <source>
        <dbReference type="Proteomes" id="UP000290288"/>
    </source>
</evidence>
<gene>
    <name evidence="7" type="ORF">EST38_g8860</name>
</gene>
<dbReference type="Pfam" id="PF02055">
    <property type="entry name" value="Glyco_hydro_30"/>
    <property type="match status" value="1"/>
</dbReference>
<feature type="region of interest" description="Disordered" evidence="5">
    <location>
        <begin position="699"/>
        <end position="759"/>
    </location>
</feature>
<feature type="region of interest" description="Disordered" evidence="5">
    <location>
        <begin position="256"/>
        <end position="291"/>
    </location>
</feature>
<feature type="compositionally biased region" description="Low complexity" evidence="5">
    <location>
        <begin position="892"/>
        <end position="933"/>
    </location>
</feature>
<comment type="similarity">
    <text evidence="1 4">Belongs to the glycosyl hydrolase 30 family.</text>
</comment>
<dbReference type="InterPro" id="IPR001139">
    <property type="entry name" value="Glyco_hydro_30"/>
</dbReference>
<name>A0A4Q2DBK2_9AGAR</name>
<keyword evidence="3 4" id="KW-0378">Hydrolase</keyword>
<feature type="region of interest" description="Disordered" evidence="5">
    <location>
        <begin position="128"/>
        <end position="244"/>
    </location>
</feature>
<evidence type="ECO:0000256" key="5">
    <source>
        <dbReference type="SAM" id="MobiDB-lite"/>
    </source>
</evidence>
<reference evidence="7 8" key="1">
    <citation type="submission" date="2019-01" db="EMBL/GenBank/DDBJ databases">
        <title>Draft genome sequence of Psathyrella aberdarensis IHI B618.</title>
        <authorList>
            <person name="Buettner E."/>
            <person name="Kellner H."/>
        </authorList>
    </citation>
    <scope>NUCLEOTIDE SEQUENCE [LARGE SCALE GENOMIC DNA]</scope>
    <source>
        <strain evidence="7 8">IHI B618</strain>
    </source>
</reference>
<feature type="compositionally biased region" description="Basic residues" evidence="5">
    <location>
        <begin position="865"/>
        <end position="874"/>
    </location>
</feature>
<dbReference type="GO" id="GO:0006680">
    <property type="term" value="P:glucosylceramide catabolic process"/>
    <property type="evidence" value="ECO:0007669"/>
    <property type="project" value="TreeGrafter"/>
</dbReference>
<feature type="compositionally biased region" description="Pro residues" evidence="5">
    <location>
        <begin position="21"/>
        <end position="30"/>
    </location>
</feature>
<dbReference type="GO" id="GO:0016020">
    <property type="term" value="C:membrane"/>
    <property type="evidence" value="ECO:0007669"/>
    <property type="project" value="GOC"/>
</dbReference>
<feature type="compositionally biased region" description="Basic and acidic residues" evidence="5">
    <location>
        <begin position="877"/>
        <end position="889"/>
    </location>
</feature>
<feature type="region of interest" description="Disordered" evidence="5">
    <location>
        <begin position="655"/>
        <end position="680"/>
    </location>
</feature>
<evidence type="ECO:0000256" key="1">
    <source>
        <dbReference type="ARBA" id="ARBA00005382"/>
    </source>
</evidence>
<organism evidence="7 8">
    <name type="scientific">Candolleomyces aberdarensis</name>
    <dbReference type="NCBI Taxonomy" id="2316362"/>
    <lineage>
        <taxon>Eukaryota</taxon>
        <taxon>Fungi</taxon>
        <taxon>Dikarya</taxon>
        <taxon>Basidiomycota</taxon>
        <taxon>Agaricomycotina</taxon>
        <taxon>Agaricomycetes</taxon>
        <taxon>Agaricomycetidae</taxon>
        <taxon>Agaricales</taxon>
        <taxon>Agaricineae</taxon>
        <taxon>Psathyrellaceae</taxon>
        <taxon>Candolleomyces</taxon>
    </lineage>
</organism>
<comment type="caution">
    <text evidence="7">The sequence shown here is derived from an EMBL/GenBank/DDBJ whole genome shotgun (WGS) entry which is preliminary data.</text>
</comment>
<dbReference type="EMBL" id="SDEE01000381">
    <property type="protein sequence ID" value="RXW16993.1"/>
    <property type="molecule type" value="Genomic_DNA"/>
</dbReference>
<accession>A0A4Q2DBK2</accession>
<evidence type="ECO:0000256" key="3">
    <source>
        <dbReference type="ARBA" id="ARBA00022801"/>
    </source>
</evidence>
<feature type="domain" description="Glycosyl hydrolase family 30 TIM-barrel" evidence="6">
    <location>
        <begin position="1018"/>
        <end position="1275"/>
    </location>
</feature>